<accession>A0A553IDP4</accession>
<dbReference type="Gene3D" id="1.20.1050.10">
    <property type="match status" value="1"/>
</dbReference>
<proteinExistence type="inferred from homology"/>
<comment type="caution">
    <text evidence="4">The sequence shown here is derived from an EMBL/GenBank/DDBJ whole genome shotgun (WGS) entry which is preliminary data.</text>
</comment>
<reference evidence="5" key="1">
    <citation type="submission" date="2019-06" db="EMBL/GenBank/DDBJ databases">
        <title>Draft genome sequence of the griseofulvin-producing fungus Xylaria cubensis strain G536.</title>
        <authorList>
            <person name="Mead M.E."/>
            <person name="Raja H.A."/>
            <person name="Steenwyk J.L."/>
            <person name="Knowles S.L."/>
            <person name="Oberlies N.H."/>
            <person name="Rokas A."/>
        </authorList>
    </citation>
    <scope>NUCLEOTIDE SEQUENCE [LARGE SCALE GENOMIC DNA]</scope>
    <source>
        <strain evidence="5">G536</strain>
    </source>
</reference>
<dbReference type="PANTHER" id="PTHR43986:SF10">
    <property type="entry name" value="ELONGATION FACTOR EEF-1B GAMMA SUBUNIT, PUTATIVE (AFU_ORTHOLOGUE AFUA_1G17120)-RELATED"/>
    <property type="match status" value="1"/>
</dbReference>
<dbReference type="AlphaFoldDB" id="A0A553IDP4"/>
<dbReference type="FunFam" id="3.40.30.10:FF:000142">
    <property type="entry name" value="Elongation factor 1 gamma"/>
    <property type="match status" value="1"/>
</dbReference>
<dbReference type="SFLD" id="SFLDS00019">
    <property type="entry name" value="Glutathione_Transferase_(cytos"/>
    <property type="match status" value="1"/>
</dbReference>
<evidence type="ECO:0000259" key="3">
    <source>
        <dbReference type="PROSITE" id="PS50405"/>
    </source>
</evidence>
<dbReference type="InterPro" id="IPR040079">
    <property type="entry name" value="Glutathione_S-Trfase"/>
</dbReference>
<dbReference type="InterPro" id="IPR036249">
    <property type="entry name" value="Thioredoxin-like_sf"/>
</dbReference>
<gene>
    <name evidence="4" type="ORF">FHL15_000956</name>
</gene>
<feature type="domain" description="GST N-terminal" evidence="2">
    <location>
        <begin position="3"/>
        <end position="84"/>
    </location>
</feature>
<dbReference type="Proteomes" id="UP000319160">
    <property type="component" value="Unassembled WGS sequence"/>
</dbReference>
<dbReference type="SFLD" id="SFLDG00358">
    <property type="entry name" value="Main_(cytGST)"/>
    <property type="match status" value="1"/>
</dbReference>
<dbReference type="SUPFAM" id="SSF52833">
    <property type="entry name" value="Thioredoxin-like"/>
    <property type="match status" value="1"/>
</dbReference>
<comment type="similarity">
    <text evidence="1">Belongs to the GST superfamily.</text>
</comment>
<keyword evidence="5" id="KW-1185">Reference proteome</keyword>
<evidence type="ECO:0000313" key="5">
    <source>
        <dbReference type="Proteomes" id="UP000319160"/>
    </source>
</evidence>
<feature type="domain" description="GST C-terminal" evidence="3">
    <location>
        <begin position="90"/>
        <end position="222"/>
    </location>
</feature>
<dbReference type="InterPro" id="IPR050802">
    <property type="entry name" value="EF-GSTs"/>
</dbReference>
<dbReference type="STRING" id="2512241.A0A553IDP4"/>
<evidence type="ECO:0000259" key="2">
    <source>
        <dbReference type="PROSITE" id="PS50404"/>
    </source>
</evidence>
<dbReference type="InterPro" id="IPR036282">
    <property type="entry name" value="Glutathione-S-Trfase_C_sf"/>
</dbReference>
<dbReference type="Pfam" id="PF14497">
    <property type="entry name" value="GST_C_3"/>
    <property type="match status" value="1"/>
</dbReference>
<evidence type="ECO:0000256" key="1">
    <source>
        <dbReference type="ARBA" id="ARBA00007409"/>
    </source>
</evidence>
<name>A0A553IDP4_9PEZI</name>
<dbReference type="GO" id="GO:0006414">
    <property type="term" value="P:translational elongation"/>
    <property type="evidence" value="ECO:0007669"/>
    <property type="project" value="TreeGrafter"/>
</dbReference>
<evidence type="ECO:0000313" key="4">
    <source>
        <dbReference type="EMBL" id="TRX98311.1"/>
    </source>
</evidence>
<dbReference type="OrthoDB" id="249703at2759"/>
<protein>
    <recommendedName>
        <fullName evidence="6">Glutathione S-transferase</fullName>
    </recommendedName>
</protein>
<dbReference type="Gene3D" id="3.40.30.10">
    <property type="entry name" value="Glutaredoxin"/>
    <property type="match status" value="1"/>
</dbReference>
<dbReference type="PROSITE" id="PS50404">
    <property type="entry name" value="GST_NTER"/>
    <property type="match status" value="1"/>
</dbReference>
<dbReference type="PROSITE" id="PS50405">
    <property type="entry name" value="GST_CTER"/>
    <property type="match status" value="1"/>
</dbReference>
<dbReference type="InterPro" id="IPR004045">
    <property type="entry name" value="Glutathione_S-Trfase_N"/>
</dbReference>
<dbReference type="EMBL" id="VFLP01000003">
    <property type="protein sequence ID" value="TRX98311.1"/>
    <property type="molecule type" value="Genomic_DNA"/>
</dbReference>
<dbReference type="Pfam" id="PF02798">
    <property type="entry name" value="GST_N"/>
    <property type="match status" value="1"/>
</dbReference>
<sequence length="224" mass="25143">MAPFGKIYTYPNNPRVNRALIMADMNGLEIEIPPYTMRQTNTTPEFLSKFALGKVPAFEGADGFCVTESIAIATYIAKSGPKAGQLLGTDAKTQALITQWAVFSETELFSNAFVPIAMTVLKLYTLDEKRFNDHIVALKRDVKYLEVSLQGGKKYLVGDQLTMADLMVTSLSYFGFKYIISSEWRKELPNLVAYMKNFADVPEHKKYYAEVFDAKFAIPMDPGN</sequence>
<organism evidence="4 5">
    <name type="scientific">Xylaria flabelliformis</name>
    <dbReference type="NCBI Taxonomy" id="2512241"/>
    <lineage>
        <taxon>Eukaryota</taxon>
        <taxon>Fungi</taxon>
        <taxon>Dikarya</taxon>
        <taxon>Ascomycota</taxon>
        <taxon>Pezizomycotina</taxon>
        <taxon>Sordariomycetes</taxon>
        <taxon>Xylariomycetidae</taxon>
        <taxon>Xylariales</taxon>
        <taxon>Xylariaceae</taxon>
        <taxon>Xylaria</taxon>
    </lineage>
</organism>
<dbReference type="GO" id="GO:0005634">
    <property type="term" value="C:nucleus"/>
    <property type="evidence" value="ECO:0007669"/>
    <property type="project" value="TreeGrafter"/>
</dbReference>
<dbReference type="GO" id="GO:0005737">
    <property type="term" value="C:cytoplasm"/>
    <property type="evidence" value="ECO:0007669"/>
    <property type="project" value="TreeGrafter"/>
</dbReference>
<dbReference type="CDD" id="cd03044">
    <property type="entry name" value="GST_N_EF1Bgamma"/>
    <property type="match status" value="1"/>
</dbReference>
<dbReference type="PANTHER" id="PTHR43986">
    <property type="entry name" value="ELONGATION FACTOR 1-GAMMA"/>
    <property type="match status" value="1"/>
</dbReference>
<dbReference type="InterPro" id="IPR004046">
    <property type="entry name" value="GST_C"/>
</dbReference>
<dbReference type="SUPFAM" id="SSF47616">
    <property type="entry name" value="GST C-terminal domain-like"/>
    <property type="match status" value="1"/>
</dbReference>
<evidence type="ECO:0008006" key="6">
    <source>
        <dbReference type="Google" id="ProtNLM"/>
    </source>
</evidence>
<dbReference type="InterPro" id="IPR010987">
    <property type="entry name" value="Glutathione-S-Trfase_C-like"/>
</dbReference>